<evidence type="ECO:0000313" key="1">
    <source>
        <dbReference type="EMBL" id="MFG6207347.1"/>
    </source>
</evidence>
<proteinExistence type="predicted"/>
<organism evidence="1 2">
    <name type="scientific">Pseudomonas retamae</name>
    <dbReference type="NCBI Taxonomy" id="702110"/>
    <lineage>
        <taxon>Bacteria</taxon>
        <taxon>Pseudomonadati</taxon>
        <taxon>Pseudomonadota</taxon>
        <taxon>Gammaproteobacteria</taxon>
        <taxon>Pseudomonadales</taxon>
        <taxon>Pseudomonadaceae</taxon>
        <taxon>Pseudomonas</taxon>
    </lineage>
</organism>
<evidence type="ECO:0000313" key="2">
    <source>
        <dbReference type="Proteomes" id="UP001605918"/>
    </source>
</evidence>
<reference evidence="1 2" key="1">
    <citation type="submission" date="2024-10" db="EMBL/GenBank/DDBJ databases">
        <title>Whole genome of Pseudomonas sp Strain RB5.</title>
        <authorList>
            <person name="Selami N."/>
        </authorList>
    </citation>
    <scope>NUCLEOTIDE SEQUENCE [LARGE SCALE GENOMIC DNA]</scope>
    <source>
        <strain evidence="1 2">RB5</strain>
    </source>
</reference>
<name>A0ABW7DI51_9PSED</name>
<dbReference type="InterPro" id="IPR013783">
    <property type="entry name" value="Ig-like_fold"/>
</dbReference>
<evidence type="ECO:0008006" key="3">
    <source>
        <dbReference type="Google" id="ProtNLM"/>
    </source>
</evidence>
<comment type="caution">
    <text evidence="1">The sequence shown here is derived from an EMBL/GenBank/DDBJ whole genome shotgun (WGS) entry which is preliminary data.</text>
</comment>
<protein>
    <recommendedName>
        <fullName evidence="3">Big-1 domain-containing protein</fullName>
    </recommendedName>
</protein>
<dbReference type="EMBL" id="JBIEIL010000014">
    <property type="protein sequence ID" value="MFG6207347.1"/>
    <property type="molecule type" value="Genomic_DNA"/>
</dbReference>
<accession>A0ABW7DI51</accession>
<keyword evidence="2" id="KW-1185">Reference proteome</keyword>
<gene>
    <name evidence="1" type="ORF">ACGSLL_23635</name>
</gene>
<sequence>MNEPVIKAGESLVRNGDFEQGFSHWKKGSTNPSWLGIARENWNEEDVRFLKAGNRSSVSQTLTIPKSPDTGVTYELGFDCEMRHTSPGRLVVSLEDQPDVSLEIELQPSARRDSLEDQARLKNGQPLEFRPKRYDAVLDMAFEAGDNLVVSVFSPPNDSGDDISAVCITGIDLQLRLPAVDLDAIKLDSETLPPNRTLYLCPGATEAANTADPVIMPHELTFLPADGSPWQGTEAALSIVGNPLGAIVATPQWETNQPLASAWSLRCPWLDGDEYTFQLVLRNRYKAPDCSINVSLGHHRLKFRDLLEPGYYPLIDQSVRLGGQVSSYYTGFPVAGRTVKWSVVGHEDLGETITDEQGRVHWDYQATQAGTFVVQATVESLYYASGSVTQSFDITVLAADPWPTLKYMDNSEERHWTDNGYPNRGSTHVLQVILPSDSPLREALFSLHWSGDEPDRIGVAVSPALTQPVPVNNGNLSWTLTCDDVSDGQFELELRCSKLLLPSSPKKMSLARNKVRVGDVREADKSPVIEDRESALVRLQVVHRADASDSADGDPVIDALVDWETPNGIVSTRTGSGGWASVLFTPKQAGTNTIAARIRAHDEDTPIEHSFTVTAIERSSWKNQVSITLDGSEDTRPGNGLVCKRGSTHVLKITPREGSTLIGKAITLSWRGVDRNIGLSISDLDVPRTLDAVEGLSWTLSSEFATSLSSMFELRLINEALEDRDLYGRLMSPDIHDEFTVVMDRMSVDKGQVLYPCLGAMHRYTFRTHALSPLVGIDMDLRWDGSSAGELGIELCPRPGSLNVIDDSGFTWTLDCCNSVASGTFRLAFVTPYGTAAYNAMHLGHNKVNIEALHESAVTPVVGQEPAWMWAKVRSHYTGRAVDRFPVQWSVAGKPVVYDTGANGWSGFPFEPTEAGEQTVDVSITSPYDGHTQSHSLAVSSLSSDPWAGVTIKFDTGAPQLWGEHTFFPRRKGNHRIEVKAAQNSPLFNQKMTLGMRGAGPAAFDLRFNPPALGVPAVFSEAGCFYDFSVGDLTDGSFELCLASERLARLSPANAMSVGSGSHAVKISERSRAGQSLLWGETLFEHITVISSISGEPMEGIKVIWRSADLGEVTTITDHYGVASVRFLPKTPGEFELTATVGDSLYWESLVLSCTMSEPREIFDLWEPSDSEDYAHAKVVSALTGVPLAGVEVEWEYENQFLKKSLTAEDGIARLSLKAIARSHGMLFATVKGGIAGWDVASLAYGGNMPAIQSLDCERSSIYLGDEVNAWVTVIDLSQNSAMPGITIKWSFGGEPLPDAETDQEGVARTKFKPAVQSMGGVDLVATAQFGHPKEKQQRIIVNPLHDGLLKDIRTEPEIVYMNRAVRLKVYAYAKTSTWEVPLEGIKVQWSVDRTGIGYSYSNEQGWAEIDYVSGAPGHYSLEVTTTNRDGPVKLGTDLLVKWPQ</sequence>
<dbReference type="RefSeq" id="WP_394508149.1">
    <property type="nucleotide sequence ID" value="NZ_JBIEIL010000014.1"/>
</dbReference>
<dbReference type="Proteomes" id="UP001605918">
    <property type="component" value="Unassembled WGS sequence"/>
</dbReference>
<dbReference type="Gene3D" id="2.60.40.10">
    <property type="entry name" value="Immunoglobulins"/>
    <property type="match status" value="2"/>
</dbReference>